<dbReference type="KEGG" id="crw:CROST_003310"/>
<keyword evidence="2" id="KW-0238">DNA-binding</keyword>
<dbReference type="InterPro" id="IPR036390">
    <property type="entry name" value="WH_DNA-bd_sf"/>
</dbReference>
<dbReference type="PROSITE" id="PS50949">
    <property type="entry name" value="HTH_GNTR"/>
    <property type="match status" value="1"/>
</dbReference>
<dbReference type="EMBL" id="CP096983">
    <property type="protein sequence ID" value="URZ09648.1"/>
    <property type="molecule type" value="Genomic_DNA"/>
</dbReference>
<keyword evidence="3" id="KW-0804">Transcription</keyword>
<keyword evidence="5" id="KW-1185">Reference proteome</keyword>
<dbReference type="PANTHER" id="PTHR38445">
    <property type="entry name" value="HTH-TYPE TRANSCRIPTIONAL REPRESSOR YTRA"/>
    <property type="match status" value="1"/>
</dbReference>
<dbReference type="Proteomes" id="UP000190951">
    <property type="component" value="Chromosome"/>
</dbReference>
<evidence type="ECO:0000313" key="4">
    <source>
        <dbReference type="EMBL" id="URZ09648.1"/>
    </source>
</evidence>
<name>A0A1S8L3N3_9CLOT</name>
<dbReference type="InterPro" id="IPR000524">
    <property type="entry name" value="Tscrpt_reg_HTH_GntR"/>
</dbReference>
<dbReference type="Pfam" id="PF00392">
    <property type="entry name" value="GntR"/>
    <property type="match status" value="1"/>
</dbReference>
<reference evidence="4 5" key="1">
    <citation type="submission" date="2022-04" db="EMBL/GenBank/DDBJ databases">
        <title>Genome sequence of C. roseum typestrain.</title>
        <authorList>
            <person name="Poehlein A."/>
            <person name="Schoch T."/>
            <person name="Duerre P."/>
            <person name="Daniel R."/>
        </authorList>
    </citation>
    <scope>NUCLEOTIDE SEQUENCE [LARGE SCALE GENOMIC DNA]</scope>
    <source>
        <strain evidence="4 5">DSM 7320</strain>
    </source>
</reference>
<dbReference type="PANTHER" id="PTHR38445:SF9">
    <property type="entry name" value="HTH-TYPE TRANSCRIPTIONAL REPRESSOR YTRA"/>
    <property type="match status" value="1"/>
</dbReference>
<dbReference type="SUPFAM" id="SSF46785">
    <property type="entry name" value="Winged helix' DNA-binding domain"/>
    <property type="match status" value="1"/>
</dbReference>
<dbReference type="RefSeq" id="WP_077833242.1">
    <property type="nucleotide sequence ID" value="NZ_CP096983.1"/>
</dbReference>
<sequence>MIYIDNKSSSPIYEQVIDQVKEQVIKGILRGGDKLPSVRQMASIIMVNPNTISRAYSELERQNIIETIKGKGTYVVANYKPVMEQERLIKLKSAIKKIIIESSYIGVSEEELINIIKENYKNVIDGGEDK</sequence>
<gene>
    <name evidence="4" type="primary">ytrA_1</name>
    <name evidence="4" type="ORF">CROST_003310</name>
</gene>
<proteinExistence type="predicted"/>
<dbReference type="GO" id="GO:0003677">
    <property type="term" value="F:DNA binding"/>
    <property type="evidence" value="ECO:0007669"/>
    <property type="project" value="UniProtKB-KW"/>
</dbReference>
<dbReference type="GO" id="GO:0003700">
    <property type="term" value="F:DNA-binding transcription factor activity"/>
    <property type="evidence" value="ECO:0007669"/>
    <property type="project" value="InterPro"/>
</dbReference>
<organism evidence="4 5">
    <name type="scientific">Clostridium felsineum</name>
    <dbReference type="NCBI Taxonomy" id="36839"/>
    <lineage>
        <taxon>Bacteria</taxon>
        <taxon>Bacillati</taxon>
        <taxon>Bacillota</taxon>
        <taxon>Clostridia</taxon>
        <taxon>Eubacteriales</taxon>
        <taxon>Clostridiaceae</taxon>
        <taxon>Clostridium</taxon>
    </lineage>
</organism>
<evidence type="ECO:0000256" key="1">
    <source>
        <dbReference type="ARBA" id="ARBA00023015"/>
    </source>
</evidence>
<dbReference type="SMART" id="SM00345">
    <property type="entry name" value="HTH_GNTR"/>
    <property type="match status" value="1"/>
</dbReference>
<dbReference type="STRING" id="84029.CROST_27310"/>
<accession>A0A1S8L3N3</accession>
<dbReference type="AlphaFoldDB" id="A0A1S8L3N3"/>
<protein>
    <submittedName>
        <fullName evidence="4">HTH-type transcriptional repressor YtrA</fullName>
    </submittedName>
</protein>
<dbReference type="InterPro" id="IPR036388">
    <property type="entry name" value="WH-like_DNA-bd_sf"/>
</dbReference>
<dbReference type="Gene3D" id="1.10.10.10">
    <property type="entry name" value="Winged helix-like DNA-binding domain superfamily/Winged helix DNA-binding domain"/>
    <property type="match status" value="1"/>
</dbReference>
<evidence type="ECO:0000256" key="3">
    <source>
        <dbReference type="ARBA" id="ARBA00023163"/>
    </source>
</evidence>
<evidence type="ECO:0000313" key="5">
    <source>
        <dbReference type="Proteomes" id="UP000190951"/>
    </source>
</evidence>
<evidence type="ECO:0000256" key="2">
    <source>
        <dbReference type="ARBA" id="ARBA00023125"/>
    </source>
</evidence>
<keyword evidence="1" id="KW-0805">Transcription regulation</keyword>
<dbReference type="CDD" id="cd07377">
    <property type="entry name" value="WHTH_GntR"/>
    <property type="match status" value="1"/>
</dbReference>